<dbReference type="KEGG" id="mtar:DF168_00265"/>
<evidence type="ECO:0000256" key="3">
    <source>
        <dbReference type="ARBA" id="ARBA00022741"/>
    </source>
</evidence>
<dbReference type="PANTHER" id="PTHR23305">
    <property type="entry name" value="OBG GTPASE FAMILY"/>
    <property type="match status" value="1"/>
</dbReference>
<sequence length="313" mass="34783">MASLVAKDKQIPATIEFVDIAGLVPGASKGEGLGNQFLGNIREVDAIIEVIRCYNDEEVIHHLGSIDPVRDIQIVSTELILSDLQSVERQIDKTIKRARGGDRESTEILNLLERLQPHLNAGHPASTLELHEEESTILKKLFLLTSKPVLYACNIAESDASDPISNTYVSDVYQFVRRNEKANQCVICGKLEEDLAYLSPEEATQFLKELGVLNSGIDNLICATYSLLGLATFFTIGEDEVRAWSFTKGMTAPQCAGIVHTDFEKGFIKAEVVSYNELINIGSILSAREKGRYRIEGKDYRLQDGDVTLFRFQ</sequence>
<dbReference type="InterPro" id="IPR004095">
    <property type="entry name" value="TGS"/>
</dbReference>
<dbReference type="InterPro" id="IPR006073">
    <property type="entry name" value="GTP-bd"/>
</dbReference>
<evidence type="ECO:0000256" key="2">
    <source>
        <dbReference type="ARBA" id="ARBA00022723"/>
    </source>
</evidence>
<accession>A0A2Z4ADT5</accession>
<dbReference type="AlphaFoldDB" id="A0A2Z4ADT5"/>
<dbReference type="InterPro" id="IPR013029">
    <property type="entry name" value="YchF_C"/>
</dbReference>
<keyword evidence="5" id="KW-0460">Magnesium</keyword>
<name>A0A2Z4ADT5_9BACT</name>
<evidence type="ECO:0000259" key="6">
    <source>
        <dbReference type="PROSITE" id="PS51710"/>
    </source>
</evidence>
<dbReference type="Gene3D" id="1.10.150.300">
    <property type="entry name" value="TGS-like domain"/>
    <property type="match status" value="1"/>
</dbReference>
<dbReference type="InterPro" id="IPR004396">
    <property type="entry name" value="ATPase_YchF/OLA1"/>
</dbReference>
<dbReference type="CDD" id="cd04867">
    <property type="entry name" value="TGS_YchF_OLA1"/>
    <property type="match status" value="1"/>
</dbReference>
<feature type="domain" description="TGS" evidence="7">
    <location>
        <begin position="229"/>
        <end position="312"/>
    </location>
</feature>
<dbReference type="InterPro" id="IPR012675">
    <property type="entry name" value="Beta-grasp_dom_sf"/>
</dbReference>
<dbReference type="GO" id="GO:0005524">
    <property type="term" value="F:ATP binding"/>
    <property type="evidence" value="ECO:0007669"/>
    <property type="project" value="UniProtKB-KW"/>
</dbReference>
<dbReference type="SUPFAM" id="SSF81271">
    <property type="entry name" value="TGS-like"/>
    <property type="match status" value="1"/>
</dbReference>
<dbReference type="FunFam" id="1.10.150.300:FF:000001">
    <property type="entry name" value="Ribosome-binding ATPase YchF"/>
    <property type="match status" value="1"/>
</dbReference>
<dbReference type="SUPFAM" id="SSF52540">
    <property type="entry name" value="P-loop containing nucleoside triphosphate hydrolases"/>
    <property type="match status" value="1"/>
</dbReference>
<dbReference type="NCBIfam" id="TIGR00092">
    <property type="entry name" value="redox-regulated ATPase YchF"/>
    <property type="match status" value="1"/>
</dbReference>
<dbReference type="Gene3D" id="3.10.20.30">
    <property type="match status" value="1"/>
</dbReference>
<feature type="domain" description="OBG-type G" evidence="6">
    <location>
        <begin position="1"/>
        <end position="207"/>
    </location>
</feature>
<keyword evidence="3" id="KW-0547">Nucleotide-binding</keyword>
<dbReference type="PANTHER" id="PTHR23305:SF18">
    <property type="entry name" value="OBG-TYPE G DOMAIN-CONTAINING PROTEIN"/>
    <property type="match status" value="1"/>
</dbReference>
<evidence type="ECO:0000259" key="7">
    <source>
        <dbReference type="PROSITE" id="PS51880"/>
    </source>
</evidence>
<evidence type="ECO:0000313" key="9">
    <source>
        <dbReference type="Proteomes" id="UP000247465"/>
    </source>
</evidence>
<keyword evidence="4" id="KW-0067">ATP-binding</keyword>
<dbReference type="PROSITE" id="PS51710">
    <property type="entry name" value="G_OBG"/>
    <property type="match status" value="1"/>
</dbReference>
<dbReference type="GO" id="GO:0005737">
    <property type="term" value="C:cytoplasm"/>
    <property type="evidence" value="ECO:0007669"/>
    <property type="project" value="TreeGrafter"/>
</dbReference>
<dbReference type="PRINTS" id="PR00326">
    <property type="entry name" value="GTP1OBG"/>
</dbReference>
<dbReference type="Proteomes" id="UP000247465">
    <property type="component" value="Chromosome"/>
</dbReference>
<dbReference type="PROSITE" id="PS51880">
    <property type="entry name" value="TGS"/>
    <property type="match status" value="1"/>
</dbReference>
<dbReference type="InterPro" id="IPR023192">
    <property type="entry name" value="TGS-like_dom_sf"/>
</dbReference>
<dbReference type="InterPro" id="IPR012676">
    <property type="entry name" value="TGS-like"/>
</dbReference>
<reference evidence="8 9" key="1">
    <citation type="submission" date="2018-06" db="EMBL/GenBank/DDBJ databases">
        <title>Draft Genome Sequence of a Novel Marine Bacterium Related to the Verrucomicrobia.</title>
        <authorList>
            <person name="Vosseberg J."/>
            <person name="Martijn J."/>
            <person name="Ettema T.J.G."/>
        </authorList>
    </citation>
    <scope>NUCLEOTIDE SEQUENCE [LARGE SCALE GENOMIC DNA]</scope>
    <source>
        <strain evidence="8">TARA_B100001123</strain>
    </source>
</reference>
<evidence type="ECO:0000313" key="8">
    <source>
        <dbReference type="EMBL" id="AWT59088.1"/>
    </source>
</evidence>
<dbReference type="FunFam" id="3.10.20.30:FF:000001">
    <property type="entry name" value="Ribosome-binding ATPase YchF"/>
    <property type="match status" value="1"/>
</dbReference>
<evidence type="ECO:0000256" key="5">
    <source>
        <dbReference type="ARBA" id="ARBA00022842"/>
    </source>
</evidence>
<dbReference type="InterPro" id="IPR027417">
    <property type="entry name" value="P-loop_NTPase"/>
</dbReference>
<gene>
    <name evidence="8" type="primary">ychF</name>
    <name evidence="8" type="ORF">DF168_00265</name>
</gene>
<keyword evidence="2" id="KW-0479">Metal-binding</keyword>
<dbReference type="EMBL" id="CP029803">
    <property type="protein sequence ID" value="AWT59088.1"/>
    <property type="molecule type" value="Genomic_DNA"/>
</dbReference>
<dbReference type="GO" id="GO:0005525">
    <property type="term" value="F:GTP binding"/>
    <property type="evidence" value="ECO:0007669"/>
    <property type="project" value="InterPro"/>
</dbReference>
<dbReference type="GO" id="GO:0016887">
    <property type="term" value="F:ATP hydrolysis activity"/>
    <property type="evidence" value="ECO:0007669"/>
    <property type="project" value="InterPro"/>
</dbReference>
<dbReference type="InterPro" id="IPR031167">
    <property type="entry name" value="G_OBG"/>
</dbReference>
<dbReference type="Gene3D" id="3.40.50.300">
    <property type="entry name" value="P-loop containing nucleotide triphosphate hydrolases"/>
    <property type="match status" value="1"/>
</dbReference>
<proteinExistence type="predicted"/>
<organism evidence="8 9">
    <name type="scientific">Candidatus Moanibacter tarae</name>
    <dbReference type="NCBI Taxonomy" id="2200854"/>
    <lineage>
        <taxon>Bacteria</taxon>
        <taxon>Pseudomonadati</taxon>
        <taxon>Verrucomicrobiota</taxon>
        <taxon>Opitutia</taxon>
        <taxon>Puniceicoccales</taxon>
        <taxon>Puniceicoccales incertae sedis</taxon>
        <taxon>Candidatus Moanibacter</taxon>
    </lineage>
</organism>
<dbReference type="Pfam" id="PF06071">
    <property type="entry name" value="YchF-GTPase_C"/>
    <property type="match status" value="1"/>
</dbReference>
<evidence type="ECO:0000256" key="4">
    <source>
        <dbReference type="ARBA" id="ARBA00022840"/>
    </source>
</evidence>
<protein>
    <submittedName>
        <fullName evidence="8">Ribosome-binding ATPase YchF</fullName>
    </submittedName>
</protein>
<dbReference type="GO" id="GO:0046872">
    <property type="term" value="F:metal ion binding"/>
    <property type="evidence" value="ECO:0007669"/>
    <property type="project" value="UniProtKB-KW"/>
</dbReference>
<evidence type="ECO:0000256" key="1">
    <source>
        <dbReference type="ARBA" id="ARBA00001946"/>
    </source>
</evidence>
<comment type="cofactor">
    <cofactor evidence="1">
        <name>Mg(2+)</name>
        <dbReference type="ChEBI" id="CHEBI:18420"/>
    </cofactor>
</comment>